<keyword evidence="4" id="KW-0539">Nucleus</keyword>
<evidence type="ECO:0000256" key="2">
    <source>
        <dbReference type="ARBA" id="ARBA00022618"/>
    </source>
</evidence>
<evidence type="ECO:0000313" key="7">
    <source>
        <dbReference type="EMBL" id="KAG5678841.1"/>
    </source>
</evidence>
<sequence length="1217" mass="139899">MTSEKNIVYPNQLKPCSEDLRDDELIRRLKALSLTLQAMGQDDENFTKYTPLALHLVKDFFLNHDSKDVQLLVGCCIADILRVFAPEAPYKEPEQIKEIFEFLIRQLNGLRDPKDPAFKRYFYLLENLAYVKSFNMCFELVESQEIFCSLFSLMFKIVNDEHSAKVKSFMLEILVPLLAESDSISNELLDIILINIVEPNKTQKKNAYNLAKELITKTTESLIMYVRAFLNEALMTDKPDKIYQSSKRIYDLIYELNVISPSLLLSVLPQLECKIKSANEAERLKAVALLARMFSEKDSKLGKQHTALLNHFLGRFLDIAVSIRIKCVQSTMHFLVNHPELRAEISNVLNGRQHDSDESVRFEVVNSIVETAKRDYKIVADAPDLMAILKERSQDKKFKIRRAAMNGLALIYNEQLKSALASEKLEASPLDSANWIQIKILNGYYHATLEDQLLIERLLITSLVPYTLSPNDKMKALYKLFATIDDHAMKAFIELQKNQMKMRKNVMEWLKLHKIKDTPDTQKEITKKMNIMLKMFPDPLKSQEYIIKFSAHLRKDKAILKDMDTMLRRDVDNKLCAEAMTAILKKLGTPIMTNIYYNTVKIMLSRIASVMVDRENIEVLIQLIEGQLHLATRSNRMDDDENEDPENDSHKQNNVFFESLKLRSEEIAAKGLNLLTVLIYLFPAHFLHESVLKKMLGLLNFELEFVASNIFKSLTHLGRFKPLIESHTEVMECLASSCKDFAINGTPKQAKHAIRCLFVNSNSSTIEKEDEDSNSKRVKKQIDVIFQEIVDETNKNLQADNIHYRTAIVAFGHIAYNLPERFNIPLKNIVSRKIVKDLLIGDLPDTRDEGDRPEGDWCEEEDLPEEIKCRVEGLKAIARWLVGLKDNVMAAQKTFRMLCAFISKTGDILDKGQLSEAEKAWLRVSAGNAMLKICEQKGVGDEYNAEQFLTLSTLMNDPVIQVRESFLKKLHKGLYKGIPHKCLPLDFMGFYAVCGKESDKKLREQMKNNYEIDVNHRREYVKTLSNGGMEGALSQLGNILPDYILPFAIIVLANSNVLQDARNLNNLYEAQKCLWFVLEPLVTNKETFCFSLYTNMLQKIKNSKSANQPLDNTLNEKLWTLCDLALNIIRKKVRGVDMREYTLDQVHIPRMYFLEHSSDFDNKKDYLPAEFKTFSESLENEERTSDEEHSTSVNNAGPSKRSAEISSRDQPKRLRNT</sequence>
<dbReference type="GO" id="GO:0006281">
    <property type="term" value="P:DNA repair"/>
    <property type="evidence" value="ECO:0007669"/>
    <property type="project" value="TreeGrafter"/>
</dbReference>
<gene>
    <name evidence="7" type="ORF">PVAND_008474</name>
</gene>
<dbReference type="GO" id="GO:0005634">
    <property type="term" value="C:nucleus"/>
    <property type="evidence" value="ECO:0007669"/>
    <property type="project" value="UniProtKB-SubCell"/>
</dbReference>
<feature type="region of interest" description="Disordered" evidence="6">
    <location>
        <begin position="1177"/>
        <end position="1217"/>
    </location>
</feature>
<keyword evidence="8" id="KW-1185">Reference proteome</keyword>
<organism evidence="7 8">
    <name type="scientific">Polypedilum vanderplanki</name>
    <name type="common">Sleeping chironomid midge</name>
    <dbReference type="NCBI Taxonomy" id="319348"/>
    <lineage>
        <taxon>Eukaryota</taxon>
        <taxon>Metazoa</taxon>
        <taxon>Ecdysozoa</taxon>
        <taxon>Arthropoda</taxon>
        <taxon>Hexapoda</taxon>
        <taxon>Insecta</taxon>
        <taxon>Pterygota</taxon>
        <taxon>Neoptera</taxon>
        <taxon>Endopterygota</taxon>
        <taxon>Diptera</taxon>
        <taxon>Nematocera</taxon>
        <taxon>Chironomoidea</taxon>
        <taxon>Chironomidae</taxon>
        <taxon>Chironominae</taxon>
        <taxon>Polypedilum</taxon>
        <taxon>Polypedilum</taxon>
    </lineage>
</organism>
<evidence type="ECO:0000256" key="6">
    <source>
        <dbReference type="SAM" id="MobiDB-lite"/>
    </source>
</evidence>
<keyword evidence="2" id="KW-0132">Cell division</keyword>
<keyword evidence="3" id="KW-0498">Mitosis</keyword>
<dbReference type="PANTHER" id="PTHR12663:SF0">
    <property type="entry name" value="PRECOCIOUS DISSOCIATION OF SISTERS 5, ISOFORM A"/>
    <property type="match status" value="1"/>
</dbReference>
<protein>
    <submittedName>
        <fullName evidence="7">Uncharacterized protein</fullName>
    </submittedName>
</protein>
<evidence type="ECO:0000256" key="3">
    <source>
        <dbReference type="ARBA" id="ARBA00022776"/>
    </source>
</evidence>
<dbReference type="Pfam" id="PF20168">
    <property type="entry name" value="PDS5"/>
    <property type="match status" value="1"/>
</dbReference>
<keyword evidence="5" id="KW-0131">Cell cycle</keyword>
<evidence type="ECO:0000256" key="1">
    <source>
        <dbReference type="ARBA" id="ARBA00004123"/>
    </source>
</evidence>
<accession>A0A9J6C9Q8</accession>
<dbReference type="GO" id="GO:0000785">
    <property type="term" value="C:chromatin"/>
    <property type="evidence" value="ECO:0007669"/>
    <property type="project" value="TreeGrafter"/>
</dbReference>
<evidence type="ECO:0000256" key="5">
    <source>
        <dbReference type="ARBA" id="ARBA00023306"/>
    </source>
</evidence>
<feature type="compositionally biased region" description="Basic and acidic residues" evidence="6">
    <location>
        <begin position="1201"/>
        <end position="1217"/>
    </location>
</feature>
<dbReference type="PANTHER" id="PTHR12663">
    <property type="entry name" value="ANDROGEN INDUCED INHIBITOR OF PROLIFERATION AS3 / PDS5-RELATED"/>
    <property type="match status" value="1"/>
</dbReference>
<name>A0A9J6C9Q8_POLVA</name>
<comment type="subcellular location">
    <subcellularLocation>
        <location evidence="1">Nucleus</location>
    </subcellularLocation>
</comment>
<evidence type="ECO:0000313" key="8">
    <source>
        <dbReference type="Proteomes" id="UP001107558"/>
    </source>
</evidence>
<dbReference type="OrthoDB" id="200660at2759"/>
<dbReference type="SUPFAM" id="SSF48371">
    <property type="entry name" value="ARM repeat"/>
    <property type="match status" value="1"/>
</dbReference>
<dbReference type="GO" id="GO:0007064">
    <property type="term" value="P:mitotic sister chromatid cohesion"/>
    <property type="evidence" value="ECO:0007669"/>
    <property type="project" value="InterPro"/>
</dbReference>
<dbReference type="InterPro" id="IPR039776">
    <property type="entry name" value="Pds5"/>
</dbReference>
<dbReference type="CDD" id="cd19953">
    <property type="entry name" value="PDS5"/>
    <property type="match status" value="1"/>
</dbReference>
<dbReference type="GO" id="GO:0051301">
    <property type="term" value="P:cell division"/>
    <property type="evidence" value="ECO:0007669"/>
    <property type="project" value="UniProtKB-KW"/>
</dbReference>
<dbReference type="InterPro" id="IPR016024">
    <property type="entry name" value="ARM-type_fold"/>
</dbReference>
<comment type="caution">
    <text evidence="7">The sequence shown here is derived from an EMBL/GenBank/DDBJ whole genome shotgun (WGS) entry which is preliminary data.</text>
</comment>
<dbReference type="AlphaFoldDB" id="A0A9J6C9Q8"/>
<feature type="compositionally biased region" description="Basic and acidic residues" evidence="6">
    <location>
        <begin position="1180"/>
        <end position="1190"/>
    </location>
</feature>
<reference evidence="7" key="1">
    <citation type="submission" date="2021-03" db="EMBL/GenBank/DDBJ databases">
        <title>Chromosome level genome of the anhydrobiotic midge Polypedilum vanderplanki.</title>
        <authorList>
            <person name="Yoshida Y."/>
            <person name="Kikawada T."/>
            <person name="Gusev O."/>
        </authorList>
    </citation>
    <scope>NUCLEOTIDE SEQUENCE</scope>
    <source>
        <strain evidence="7">NIAS01</strain>
        <tissue evidence="7">Whole body or cell culture</tissue>
    </source>
</reference>
<proteinExistence type="predicted"/>
<dbReference type="EMBL" id="JADBJN010000002">
    <property type="protein sequence ID" value="KAG5678841.1"/>
    <property type="molecule type" value="Genomic_DNA"/>
</dbReference>
<dbReference type="Proteomes" id="UP001107558">
    <property type="component" value="Chromosome 2"/>
</dbReference>
<dbReference type="Gene3D" id="1.25.10.10">
    <property type="entry name" value="Leucine-rich Repeat Variant"/>
    <property type="match status" value="1"/>
</dbReference>
<evidence type="ECO:0000256" key="4">
    <source>
        <dbReference type="ARBA" id="ARBA00023242"/>
    </source>
</evidence>
<dbReference type="InterPro" id="IPR011989">
    <property type="entry name" value="ARM-like"/>
</dbReference>